<name>A0AAD6CKG8_9EURO</name>
<feature type="compositionally biased region" description="Low complexity" evidence="5">
    <location>
        <begin position="245"/>
        <end position="255"/>
    </location>
</feature>
<feature type="region of interest" description="Disordered" evidence="5">
    <location>
        <begin position="1"/>
        <end position="49"/>
    </location>
</feature>
<evidence type="ECO:0000256" key="5">
    <source>
        <dbReference type="SAM" id="MobiDB-lite"/>
    </source>
</evidence>
<proteinExistence type="predicted"/>
<comment type="subcellular location">
    <subcellularLocation>
        <location evidence="1">Membrane</location>
        <topology evidence="1">Single-pass membrane protein</topology>
    </subcellularLocation>
</comment>
<reference evidence="7 8" key="1">
    <citation type="journal article" date="2023" name="IMA Fungus">
        <title>Comparative genomic study of the Penicillium genus elucidates a diverse pangenome and 15 lateral gene transfer events.</title>
        <authorList>
            <person name="Petersen C."/>
            <person name="Sorensen T."/>
            <person name="Nielsen M.R."/>
            <person name="Sondergaard T.E."/>
            <person name="Sorensen J.L."/>
            <person name="Fitzpatrick D.A."/>
            <person name="Frisvad J.C."/>
            <person name="Nielsen K.L."/>
        </authorList>
    </citation>
    <scope>NUCLEOTIDE SEQUENCE [LARGE SCALE GENOMIC DNA]</scope>
    <source>
        <strain evidence="7 8">IBT 35679</strain>
    </source>
</reference>
<comment type="caution">
    <text evidence="7">The sequence shown here is derived from an EMBL/GenBank/DDBJ whole genome shotgun (WGS) entry which is preliminary data.</text>
</comment>
<evidence type="ECO:0000313" key="7">
    <source>
        <dbReference type="EMBL" id="KAJ5523712.1"/>
    </source>
</evidence>
<keyword evidence="3 6" id="KW-1133">Transmembrane helix</keyword>
<evidence type="ECO:0000256" key="4">
    <source>
        <dbReference type="ARBA" id="ARBA00023136"/>
    </source>
</evidence>
<evidence type="ECO:0000256" key="3">
    <source>
        <dbReference type="ARBA" id="ARBA00022989"/>
    </source>
</evidence>
<dbReference type="AlphaFoldDB" id="A0AAD6CKG8"/>
<protein>
    <submittedName>
        <fullName evidence="7">Uncharacterized protein</fullName>
    </submittedName>
</protein>
<evidence type="ECO:0000256" key="6">
    <source>
        <dbReference type="SAM" id="Phobius"/>
    </source>
</evidence>
<gene>
    <name evidence="7" type="ORF">N7494_010362</name>
</gene>
<feature type="region of interest" description="Disordered" evidence="5">
    <location>
        <begin position="195"/>
        <end position="266"/>
    </location>
</feature>
<evidence type="ECO:0000313" key="8">
    <source>
        <dbReference type="Proteomes" id="UP001220324"/>
    </source>
</evidence>
<dbReference type="GO" id="GO:0016020">
    <property type="term" value="C:membrane"/>
    <property type="evidence" value="ECO:0007669"/>
    <property type="project" value="UniProtKB-SubCell"/>
</dbReference>
<feature type="compositionally biased region" description="Basic and acidic residues" evidence="5">
    <location>
        <begin position="232"/>
        <end position="243"/>
    </location>
</feature>
<dbReference type="GO" id="GO:0071944">
    <property type="term" value="C:cell periphery"/>
    <property type="evidence" value="ECO:0007669"/>
    <property type="project" value="UniProtKB-ARBA"/>
</dbReference>
<keyword evidence="2 6" id="KW-0812">Transmembrane</keyword>
<feature type="compositionally biased region" description="Polar residues" evidence="5">
    <location>
        <begin position="26"/>
        <end position="49"/>
    </location>
</feature>
<feature type="transmembrane region" description="Helical" evidence="6">
    <location>
        <begin position="99"/>
        <end position="121"/>
    </location>
</feature>
<dbReference type="PANTHER" id="PTHR15549">
    <property type="entry name" value="PAIRED IMMUNOGLOBULIN-LIKE TYPE 2 RECEPTOR"/>
    <property type="match status" value="1"/>
</dbReference>
<keyword evidence="8" id="KW-1185">Reference proteome</keyword>
<organism evidence="7 8">
    <name type="scientific">Penicillium frequentans</name>
    <dbReference type="NCBI Taxonomy" id="3151616"/>
    <lineage>
        <taxon>Eukaryota</taxon>
        <taxon>Fungi</taxon>
        <taxon>Dikarya</taxon>
        <taxon>Ascomycota</taxon>
        <taxon>Pezizomycotina</taxon>
        <taxon>Eurotiomycetes</taxon>
        <taxon>Eurotiomycetidae</taxon>
        <taxon>Eurotiales</taxon>
        <taxon>Aspergillaceae</taxon>
        <taxon>Penicillium</taxon>
    </lineage>
</organism>
<evidence type="ECO:0000256" key="1">
    <source>
        <dbReference type="ARBA" id="ARBA00004167"/>
    </source>
</evidence>
<accession>A0AAD6CKG8</accession>
<evidence type="ECO:0000256" key="2">
    <source>
        <dbReference type="ARBA" id="ARBA00022692"/>
    </source>
</evidence>
<keyword evidence="4 6" id="KW-0472">Membrane</keyword>
<feature type="region of interest" description="Disordered" evidence="5">
    <location>
        <begin position="71"/>
        <end position="92"/>
    </location>
</feature>
<dbReference type="InterPro" id="IPR051694">
    <property type="entry name" value="Immunoregulatory_rcpt-like"/>
</dbReference>
<dbReference type="Proteomes" id="UP001220324">
    <property type="component" value="Unassembled WGS sequence"/>
</dbReference>
<dbReference type="EMBL" id="JAQIZZ010000008">
    <property type="protein sequence ID" value="KAJ5523712.1"/>
    <property type="molecule type" value="Genomic_DNA"/>
</dbReference>
<sequence>MAILEFLRRQTGPQDTRGGTGENNEHTVTTQNPTEVVQSPATSTATQSQLGPTLLSGAATAATAFTASITTPTATSTSSSTTTTAAASHSGGESTTTKLAIALPIAIVGALAITAIVFFLIRRRRRKQRGAVPTSPTYDTSEGKVISTTQIMSGPPMFPIMDVPAIRDSEVSVGQMAAHESHPEMGYGVTVSRDQRPNATEQASPANAVEPQIRLPSENHRAADDDLVSVVSDEHRAHGHDYDDMSSVSSFDGSSPRANDHQHPFR</sequence>